<evidence type="ECO:0000259" key="5">
    <source>
        <dbReference type="PROSITE" id="PS50089"/>
    </source>
</evidence>
<dbReference type="EMBL" id="HBIW01021215">
    <property type="protein sequence ID" value="CAE0702851.1"/>
    <property type="molecule type" value="Transcribed_RNA"/>
</dbReference>
<protein>
    <recommendedName>
        <fullName evidence="5">RING-type domain-containing protein</fullName>
    </recommendedName>
</protein>
<gene>
    <name evidence="6" type="ORF">PCAL00307_LOCUS18296</name>
</gene>
<keyword evidence="3" id="KW-0862">Zinc</keyword>
<evidence type="ECO:0000256" key="1">
    <source>
        <dbReference type="ARBA" id="ARBA00022723"/>
    </source>
</evidence>
<reference evidence="6" key="1">
    <citation type="submission" date="2021-01" db="EMBL/GenBank/DDBJ databases">
        <authorList>
            <person name="Corre E."/>
            <person name="Pelletier E."/>
            <person name="Niang G."/>
            <person name="Scheremetjew M."/>
            <person name="Finn R."/>
            <person name="Kale V."/>
            <person name="Holt S."/>
            <person name="Cochrane G."/>
            <person name="Meng A."/>
            <person name="Brown T."/>
            <person name="Cohen L."/>
        </authorList>
    </citation>
    <scope>NUCLEOTIDE SEQUENCE</scope>
    <source>
        <strain evidence="6">CCMP1756</strain>
    </source>
</reference>
<dbReference type="SUPFAM" id="SSF57850">
    <property type="entry name" value="RING/U-box"/>
    <property type="match status" value="1"/>
</dbReference>
<sequence length="424" mass="46967">MLVGPRLEHKGGGRLELRHVKVRPTVICAFIALIAALTADSKHHRDVLRCATHERHNKREDNDCVVTSSPRGVDRLWEKRLRSTFEVASADIVLEVSNALRTRQKSGTTANATRLRLLAEALHADLDADHPPRRQALKKRPGHVSSTLVVTDEAGMRRKVHVFDDIERASHALRQIQTYLDEASIGPAALSLKYDDSGTDELLVLVCLIILVYAMCQPAYEVVTIDAHAEVVRVRRRNLLGYACLDLAVAVENVDQLTVTEHALVHDLLTYENRTELLTRVEPQPASRLAADAALRRLARLTPSTTEYGLRLALHAPPEDNRRFVRRCVDVDLAFGCKFGDSAALKKAVEEANAALLKCGPPDIENNEGSTTDCAVCLVRRRDAVLAPCGHMCACYRCASRLERRGERCPICRAPIASVVKVFA</sequence>
<dbReference type="AlphaFoldDB" id="A0A7S4A400"/>
<dbReference type="GO" id="GO:0061630">
    <property type="term" value="F:ubiquitin protein ligase activity"/>
    <property type="evidence" value="ECO:0007669"/>
    <property type="project" value="TreeGrafter"/>
</dbReference>
<dbReference type="Gene3D" id="3.30.40.10">
    <property type="entry name" value="Zinc/RING finger domain, C3HC4 (zinc finger)"/>
    <property type="match status" value="1"/>
</dbReference>
<dbReference type="PROSITE" id="PS50089">
    <property type="entry name" value="ZF_RING_2"/>
    <property type="match status" value="1"/>
</dbReference>
<feature type="domain" description="RING-type" evidence="5">
    <location>
        <begin position="374"/>
        <end position="413"/>
    </location>
</feature>
<dbReference type="SMART" id="SM00184">
    <property type="entry name" value="RING"/>
    <property type="match status" value="1"/>
</dbReference>
<evidence type="ECO:0000256" key="4">
    <source>
        <dbReference type="PROSITE-ProRule" id="PRU00175"/>
    </source>
</evidence>
<dbReference type="InterPro" id="IPR001841">
    <property type="entry name" value="Znf_RING"/>
</dbReference>
<evidence type="ECO:0000256" key="3">
    <source>
        <dbReference type="ARBA" id="ARBA00022833"/>
    </source>
</evidence>
<keyword evidence="2 4" id="KW-0863">Zinc-finger</keyword>
<name>A0A7S4A400_9STRA</name>
<evidence type="ECO:0000313" key="6">
    <source>
        <dbReference type="EMBL" id="CAE0702851.1"/>
    </source>
</evidence>
<dbReference type="InterPro" id="IPR013083">
    <property type="entry name" value="Znf_RING/FYVE/PHD"/>
</dbReference>
<keyword evidence="1" id="KW-0479">Metal-binding</keyword>
<proteinExistence type="predicted"/>
<dbReference type="PANTHER" id="PTHR46858:SF5">
    <property type="entry name" value="E3 UBIQUITIN-PROTEIN LIGASE APD1-RELATED"/>
    <property type="match status" value="1"/>
</dbReference>
<dbReference type="PANTHER" id="PTHR46858">
    <property type="entry name" value="OS05G0521000 PROTEIN"/>
    <property type="match status" value="1"/>
</dbReference>
<dbReference type="GO" id="GO:0008270">
    <property type="term" value="F:zinc ion binding"/>
    <property type="evidence" value="ECO:0007669"/>
    <property type="project" value="UniProtKB-KW"/>
</dbReference>
<accession>A0A7S4A400</accession>
<dbReference type="GO" id="GO:0016567">
    <property type="term" value="P:protein ubiquitination"/>
    <property type="evidence" value="ECO:0007669"/>
    <property type="project" value="TreeGrafter"/>
</dbReference>
<organism evidence="6">
    <name type="scientific">Pelagomonas calceolata</name>
    <dbReference type="NCBI Taxonomy" id="35677"/>
    <lineage>
        <taxon>Eukaryota</taxon>
        <taxon>Sar</taxon>
        <taxon>Stramenopiles</taxon>
        <taxon>Ochrophyta</taxon>
        <taxon>Pelagophyceae</taxon>
        <taxon>Pelagomonadales</taxon>
        <taxon>Pelagomonadaceae</taxon>
        <taxon>Pelagomonas</taxon>
    </lineage>
</organism>
<dbReference type="Pfam" id="PF13920">
    <property type="entry name" value="zf-C3HC4_3"/>
    <property type="match status" value="1"/>
</dbReference>
<evidence type="ECO:0000256" key="2">
    <source>
        <dbReference type="ARBA" id="ARBA00022771"/>
    </source>
</evidence>